<dbReference type="EMBL" id="JAOPKD010000005">
    <property type="protein sequence ID" value="MCU4726884.1"/>
    <property type="molecule type" value="Genomic_DNA"/>
</dbReference>
<dbReference type="AlphaFoldDB" id="A0AAE3LHF1"/>
<reference evidence="2" key="1">
    <citation type="submission" date="2023-02" db="EMBL/GenBank/DDBJ databases">
        <title>Enrichment on poylsaccharides allowed isolation of novel metabolic and taxonomic groups of Haloarchaea.</title>
        <authorList>
            <person name="Sorokin D.Y."/>
            <person name="Elcheninov A.G."/>
            <person name="Khizhniak T.V."/>
            <person name="Kolganova T.V."/>
            <person name="Kublanov I.V."/>
        </authorList>
    </citation>
    <scope>NUCLEOTIDE SEQUENCE</scope>
    <source>
        <strain evidence="1 3">HArc-curdl5-1</strain>
        <strain evidence="2">HArc-curdl7</strain>
    </source>
</reference>
<accession>A0AAE3LHF1</accession>
<proteinExistence type="predicted"/>
<dbReference type="EMBL" id="JAOPKC010000004">
    <property type="protein sequence ID" value="MCU4717587.1"/>
    <property type="molecule type" value="Genomic_DNA"/>
</dbReference>
<evidence type="ECO:0000313" key="3">
    <source>
        <dbReference type="Proteomes" id="UP001208186"/>
    </source>
</evidence>
<gene>
    <name evidence="2" type="ORF">OB914_07870</name>
    <name evidence="1" type="ORF">OB916_05855</name>
</gene>
<protein>
    <submittedName>
        <fullName evidence="2">Uncharacterized protein</fullName>
    </submittedName>
</protein>
<evidence type="ECO:0000313" key="1">
    <source>
        <dbReference type="EMBL" id="MCU4717587.1"/>
    </source>
</evidence>
<sequence>MAVISQKTVFRDVEHILGSGSGTLDFAVKGEDDYYTWNGVEDADWNVEDIARVENVEEDRFIMYPVGETFICEIDAEEDEFNHGPVRCYCE</sequence>
<keyword evidence="3" id="KW-1185">Reference proteome</keyword>
<dbReference type="Proteomes" id="UP001208186">
    <property type="component" value="Unassembled WGS sequence"/>
</dbReference>
<organism evidence="2 4">
    <name type="scientific">Halapricum hydrolyticum</name>
    <dbReference type="NCBI Taxonomy" id="2979991"/>
    <lineage>
        <taxon>Archaea</taxon>
        <taxon>Methanobacteriati</taxon>
        <taxon>Methanobacteriota</taxon>
        <taxon>Stenosarchaea group</taxon>
        <taxon>Halobacteria</taxon>
        <taxon>Halobacteriales</taxon>
        <taxon>Haloarculaceae</taxon>
        <taxon>Halapricum</taxon>
    </lineage>
</organism>
<name>A0AAE3LHF1_9EURY</name>
<evidence type="ECO:0000313" key="2">
    <source>
        <dbReference type="EMBL" id="MCU4726884.1"/>
    </source>
</evidence>
<dbReference type="Proteomes" id="UP001209746">
    <property type="component" value="Unassembled WGS sequence"/>
</dbReference>
<comment type="caution">
    <text evidence="2">The sequence shown here is derived from an EMBL/GenBank/DDBJ whole genome shotgun (WGS) entry which is preliminary data.</text>
</comment>
<evidence type="ECO:0000313" key="4">
    <source>
        <dbReference type="Proteomes" id="UP001209746"/>
    </source>
</evidence>
<dbReference type="RefSeq" id="WP_315908352.1">
    <property type="nucleotide sequence ID" value="NZ_JAOPKC010000004.1"/>
</dbReference>